<keyword evidence="4 7" id="KW-1133">Transmembrane helix</keyword>
<dbReference type="GO" id="GO:0055085">
    <property type="term" value="P:transmembrane transport"/>
    <property type="evidence" value="ECO:0007669"/>
    <property type="project" value="InterPro"/>
</dbReference>
<evidence type="ECO:0000313" key="8">
    <source>
        <dbReference type="EMBL" id="EFQ23016.1"/>
    </source>
</evidence>
<gene>
    <name evidence="8" type="ORF">Apau_0587</name>
</gene>
<dbReference type="SUPFAM" id="SSF81345">
    <property type="entry name" value="ABC transporter involved in vitamin B12 uptake, BtuC"/>
    <property type="match status" value="1"/>
</dbReference>
<dbReference type="Pfam" id="PF00950">
    <property type="entry name" value="ABC-3"/>
    <property type="match status" value="1"/>
</dbReference>
<comment type="subcellular location">
    <subcellularLocation>
        <location evidence="6">Cell membrane</location>
        <topology evidence="6">Multi-pass membrane protein</topology>
    </subcellularLocation>
    <subcellularLocation>
        <location evidence="1">Membrane</location>
        <topology evidence="1">Multi-pass membrane protein</topology>
    </subcellularLocation>
</comment>
<evidence type="ECO:0000256" key="2">
    <source>
        <dbReference type="ARBA" id="ARBA00008034"/>
    </source>
</evidence>
<evidence type="ECO:0000256" key="4">
    <source>
        <dbReference type="ARBA" id="ARBA00022989"/>
    </source>
</evidence>
<feature type="transmembrane region" description="Helical" evidence="7">
    <location>
        <begin position="12"/>
        <end position="41"/>
    </location>
</feature>
<evidence type="ECO:0000256" key="7">
    <source>
        <dbReference type="SAM" id="Phobius"/>
    </source>
</evidence>
<dbReference type="OrthoDB" id="9778117at2"/>
<dbReference type="GO" id="GO:0043190">
    <property type="term" value="C:ATP-binding cassette (ABC) transporter complex"/>
    <property type="evidence" value="ECO:0007669"/>
    <property type="project" value="InterPro"/>
</dbReference>
<comment type="similarity">
    <text evidence="2 6">Belongs to the ABC-3 integral membrane protein family.</text>
</comment>
<feature type="transmembrane region" description="Helical" evidence="7">
    <location>
        <begin position="242"/>
        <end position="262"/>
    </location>
</feature>
<dbReference type="PANTHER" id="PTHR30477">
    <property type="entry name" value="ABC-TRANSPORTER METAL-BINDING PROTEIN"/>
    <property type="match status" value="1"/>
</dbReference>
<evidence type="ECO:0000256" key="6">
    <source>
        <dbReference type="RuleBase" id="RU003943"/>
    </source>
</evidence>
<dbReference type="STRING" id="584708.Apau_0587"/>
<dbReference type="EMBL" id="CM001022">
    <property type="protein sequence ID" value="EFQ23016.1"/>
    <property type="molecule type" value="Genomic_DNA"/>
</dbReference>
<feature type="transmembrane region" description="Helical" evidence="7">
    <location>
        <begin position="120"/>
        <end position="148"/>
    </location>
</feature>
<proteinExistence type="inferred from homology"/>
<sequence>MTELLQYDFMRYALLAGLLASLVCGIIGSLVVVYRIVFLAGGIAHTAYGGVGVAFYFGFSPFLGALGACLTAALALSGITLRKKDRSDAVVGALWAAGMAVGILFADLTPGYRADLMSTLFGSILTVSLPDLVLSGGAALTVLALVAWNYQDFLALAYDEAFARTRGVATGRLHTLVLVLTALAVVVLIRVVGLILVIALLTIPPYLAERRSRSLGGMMVLSTLYSGAFVLVGLALSYRFDLSSGATIILVASGVFLLDAVLRSLQGRGGQAGRSSQGGAGR</sequence>
<dbReference type="CDD" id="cd06550">
    <property type="entry name" value="TM_ABC_iron-siderophores_like"/>
    <property type="match status" value="1"/>
</dbReference>
<keyword evidence="5 7" id="KW-0472">Membrane</keyword>
<dbReference type="PaxDb" id="584708-Apau_0587"/>
<keyword evidence="3 6" id="KW-0812">Transmembrane</keyword>
<dbReference type="PANTHER" id="PTHR30477:SF18">
    <property type="entry name" value="METAL TRANSPORT SYSTEM MEMBRANE PROTEIN CT_417-RELATED"/>
    <property type="match status" value="1"/>
</dbReference>
<feature type="transmembrane region" description="Helical" evidence="7">
    <location>
        <begin position="89"/>
        <end position="108"/>
    </location>
</feature>
<dbReference type="Proteomes" id="UP000005096">
    <property type="component" value="Chromosome"/>
</dbReference>
<dbReference type="RefSeq" id="WP_006300172.1">
    <property type="nucleotide sequence ID" value="NZ_CM001022.1"/>
</dbReference>
<dbReference type="InterPro" id="IPR037294">
    <property type="entry name" value="ABC_BtuC-like"/>
</dbReference>
<name>E3D0J7_9BACT</name>
<dbReference type="HOGENOM" id="CLU_028808_3_0_0"/>
<dbReference type="AlphaFoldDB" id="E3D0J7"/>
<reference evidence="8 9" key="1">
    <citation type="journal article" date="2010" name="Stand. Genomic Sci.">
        <title>Non-contiguous finished genome sequence of Aminomonas paucivorans type strain (GLU-3).</title>
        <authorList>
            <person name="Pitluck S."/>
            <person name="Yasawong M."/>
            <person name="Held B."/>
            <person name="Lapidus A."/>
            <person name="Nolan M."/>
            <person name="Copeland A."/>
            <person name="Lucas S."/>
            <person name="Del Rio T.G."/>
            <person name="Tice H."/>
            <person name="Cheng J.F."/>
            <person name="Chertkov O."/>
            <person name="Goodwin L."/>
            <person name="Tapia R."/>
            <person name="Han C."/>
            <person name="Liolios K."/>
            <person name="Ivanova N."/>
            <person name="Mavromatis K."/>
            <person name="Ovchinnikova G."/>
            <person name="Pati A."/>
            <person name="Chen A."/>
            <person name="Palaniappan K."/>
            <person name="Land M."/>
            <person name="Hauser L."/>
            <person name="Chang Y.J."/>
            <person name="Jeffries C.D."/>
            <person name="Pukall R."/>
            <person name="Spring S."/>
            <person name="Rohde M."/>
            <person name="Sikorski J."/>
            <person name="Goker M."/>
            <person name="Woyke T."/>
            <person name="Bristow J."/>
            <person name="Eisen J.A."/>
            <person name="Markowitz V."/>
            <person name="Hugenholtz P."/>
            <person name="Kyrpides N.C."/>
            <person name="Klenk H.P."/>
        </authorList>
    </citation>
    <scope>NUCLEOTIDE SEQUENCE [LARGE SCALE GENOMIC DNA]</scope>
    <source>
        <strain evidence="8 9">DSM 12260</strain>
    </source>
</reference>
<feature type="transmembrane region" description="Helical" evidence="7">
    <location>
        <begin position="53"/>
        <end position="77"/>
    </location>
</feature>
<evidence type="ECO:0000256" key="1">
    <source>
        <dbReference type="ARBA" id="ARBA00004141"/>
    </source>
</evidence>
<dbReference type="Gene3D" id="1.10.3470.10">
    <property type="entry name" value="ABC transporter involved in vitamin B12 uptake, BtuC"/>
    <property type="match status" value="1"/>
</dbReference>
<accession>E3D0J7</accession>
<keyword evidence="6" id="KW-0813">Transport</keyword>
<keyword evidence="9" id="KW-1185">Reference proteome</keyword>
<feature type="transmembrane region" description="Helical" evidence="7">
    <location>
        <begin position="176"/>
        <end position="203"/>
    </location>
</feature>
<protein>
    <submittedName>
        <fullName evidence="8">ABC-3 protein</fullName>
    </submittedName>
</protein>
<dbReference type="eggNOG" id="COG1108">
    <property type="taxonomic scope" value="Bacteria"/>
</dbReference>
<evidence type="ECO:0000313" key="9">
    <source>
        <dbReference type="Proteomes" id="UP000005096"/>
    </source>
</evidence>
<evidence type="ECO:0000256" key="5">
    <source>
        <dbReference type="ARBA" id="ARBA00023136"/>
    </source>
</evidence>
<organism evidence="8 9">
    <name type="scientific">Aminomonas paucivorans DSM 12260</name>
    <dbReference type="NCBI Taxonomy" id="584708"/>
    <lineage>
        <taxon>Bacteria</taxon>
        <taxon>Thermotogati</taxon>
        <taxon>Synergistota</taxon>
        <taxon>Synergistia</taxon>
        <taxon>Synergistales</taxon>
        <taxon>Synergistaceae</taxon>
        <taxon>Aminomonas</taxon>
    </lineage>
</organism>
<feature type="transmembrane region" description="Helical" evidence="7">
    <location>
        <begin position="215"/>
        <end position="236"/>
    </location>
</feature>
<dbReference type="InterPro" id="IPR001626">
    <property type="entry name" value="ABC_TroCD"/>
</dbReference>
<evidence type="ECO:0000256" key="3">
    <source>
        <dbReference type="ARBA" id="ARBA00022692"/>
    </source>
</evidence>
<dbReference type="GO" id="GO:0010043">
    <property type="term" value="P:response to zinc ion"/>
    <property type="evidence" value="ECO:0007669"/>
    <property type="project" value="TreeGrafter"/>
</dbReference>